<feature type="transmembrane region" description="Helical" evidence="6">
    <location>
        <begin position="157"/>
        <end position="177"/>
    </location>
</feature>
<dbReference type="EMBL" id="JADIXZ010000001">
    <property type="protein sequence ID" value="MBK6299791.1"/>
    <property type="molecule type" value="Genomic_DNA"/>
</dbReference>
<feature type="transmembrane region" description="Helical" evidence="6">
    <location>
        <begin position="67"/>
        <end position="88"/>
    </location>
</feature>
<feature type="transmembrane region" description="Helical" evidence="6">
    <location>
        <begin position="313"/>
        <end position="333"/>
    </location>
</feature>
<evidence type="ECO:0000256" key="5">
    <source>
        <dbReference type="ARBA" id="ARBA00023136"/>
    </source>
</evidence>
<feature type="transmembrane region" description="Helical" evidence="6">
    <location>
        <begin position="214"/>
        <end position="231"/>
    </location>
</feature>
<comment type="similarity">
    <text evidence="2">Belongs to the EamA transporter family.</text>
</comment>
<dbReference type="InterPro" id="IPR000620">
    <property type="entry name" value="EamA_dom"/>
</dbReference>
<dbReference type="Pfam" id="PF00892">
    <property type="entry name" value="EamA"/>
    <property type="match status" value="2"/>
</dbReference>
<feature type="transmembrane region" description="Helical" evidence="6">
    <location>
        <begin position="243"/>
        <end position="263"/>
    </location>
</feature>
<organism evidence="8 9">
    <name type="scientific">Candidatus Phosphoribacter hodrii</name>
    <dbReference type="NCBI Taxonomy" id="2953743"/>
    <lineage>
        <taxon>Bacteria</taxon>
        <taxon>Bacillati</taxon>
        <taxon>Actinomycetota</taxon>
        <taxon>Actinomycetes</taxon>
        <taxon>Micrococcales</taxon>
        <taxon>Dermatophilaceae</taxon>
        <taxon>Candidatus Phosphoribacter</taxon>
    </lineage>
</organism>
<keyword evidence="3 6" id="KW-0812">Transmembrane</keyword>
<evidence type="ECO:0000313" key="8">
    <source>
        <dbReference type="EMBL" id="MBK6299791.1"/>
    </source>
</evidence>
<sequence length="369" mass="37158">MCVRAYPVKGCRGCQWLWAGVARPRIRQETIGVALTETVTADTASELAADAPATAVGRFARGIRVDVGLLAAVLSAATFATSGTFGKALLATGWTPGSVVTARVGLAGLVLLGPALYAVRGLPGVVRRSVWLILGFGVVAVAGCQVAYFNAVQRMPIGVALLLEYLGVVLVVLWVWLRSRRAPAPATLVGVALSLAGLVLVLDLTGSVRLDPVGVLWGLLAAVGLAVYFVVSAHGDTGLPPVALASFGMLAGAAALLGLGAIGALPTGTATAAVTLAGVSLPWWAAVGELAVVAAAAAYLLGAIGARRLGSTVASFVGLTEVLFAVLLAWLLLGELPTPVQLTGGVLILAGVGAVRVGELRARTAAAGQ</sequence>
<evidence type="ECO:0000256" key="4">
    <source>
        <dbReference type="ARBA" id="ARBA00022989"/>
    </source>
</evidence>
<feature type="transmembrane region" description="Helical" evidence="6">
    <location>
        <begin position="131"/>
        <end position="151"/>
    </location>
</feature>
<feature type="transmembrane region" description="Helical" evidence="6">
    <location>
        <begin position="339"/>
        <end position="357"/>
    </location>
</feature>
<gene>
    <name evidence="8" type="ORF">IPF40_01615</name>
</gene>
<evidence type="ECO:0000256" key="3">
    <source>
        <dbReference type="ARBA" id="ARBA00022692"/>
    </source>
</evidence>
<comment type="subcellular location">
    <subcellularLocation>
        <location evidence="1">Membrane</location>
        <topology evidence="1">Multi-pass membrane protein</topology>
    </subcellularLocation>
</comment>
<feature type="transmembrane region" description="Helical" evidence="6">
    <location>
        <begin position="283"/>
        <end position="301"/>
    </location>
</feature>
<evidence type="ECO:0000313" key="9">
    <source>
        <dbReference type="Proteomes" id="UP000718281"/>
    </source>
</evidence>
<feature type="transmembrane region" description="Helical" evidence="6">
    <location>
        <begin position="184"/>
        <end position="202"/>
    </location>
</feature>
<feature type="domain" description="EamA" evidence="7">
    <location>
        <begin position="68"/>
        <end position="202"/>
    </location>
</feature>
<dbReference type="PANTHER" id="PTHR32322">
    <property type="entry name" value="INNER MEMBRANE TRANSPORTER"/>
    <property type="match status" value="1"/>
</dbReference>
<reference evidence="8 9" key="1">
    <citation type="submission" date="2020-10" db="EMBL/GenBank/DDBJ databases">
        <title>Connecting structure to function with the recovery of over 1000 high-quality activated sludge metagenome-assembled genomes encoding full-length rRNA genes using long-read sequencing.</title>
        <authorList>
            <person name="Singleton C.M."/>
            <person name="Petriglieri F."/>
            <person name="Kristensen J.M."/>
            <person name="Kirkegaard R.H."/>
            <person name="Michaelsen T.Y."/>
            <person name="Andersen M.H."/>
            <person name="Karst S.M."/>
            <person name="Dueholm M.S."/>
            <person name="Nielsen P.H."/>
            <person name="Albertsen M."/>
        </authorList>
    </citation>
    <scope>NUCLEOTIDE SEQUENCE [LARGE SCALE GENOMIC DNA]</scope>
    <source>
        <strain evidence="8">AalE_18-Q3-R2-46_BAT3C.188</strain>
    </source>
</reference>
<comment type="caution">
    <text evidence="8">The sequence shown here is derived from an EMBL/GenBank/DDBJ whole genome shotgun (WGS) entry which is preliminary data.</text>
</comment>
<dbReference type="SUPFAM" id="SSF103481">
    <property type="entry name" value="Multidrug resistance efflux transporter EmrE"/>
    <property type="match status" value="2"/>
</dbReference>
<keyword evidence="4 6" id="KW-1133">Transmembrane helix</keyword>
<evidence type="ECO:0000256" key="1">
    <source>
        <dbReference type="ARBA" id="ARBA00004141"/>
    </source>
</evidence>
<evidence type="ECO:0000256" key="2">
    <source>
        <dbReference type="ARBA" id="ARBA00007362"/>
    </source>
</evidence>
<feature type="domain" description="EamA" evidence="7">
    <location>
        <begin position="214"/>
        <end position="353"/>
    </location>
</feature>
<protein>
    <submittedName>
        <fullName evidence="8">DMT family transporter</fullName>
    </submittedName>
</protein>
<keyword evidence="5 6" id="KW-0472">Membrane</keyword>
<name>A0A934X2H7_9MICO</name>
<dbReference type="InterPro" id="IPR050638">
    <property type="entry name" value="AA-Vitamin_Transporters"/>
</dbReference>
<dbReference type="InterPro" id="IPR037185">
    <property type="entry name" value="EmrE-like"/>
</dbReference>
<evidence type="ECO:0000256" key="6">
    <source>
        <dbReference type="SAM" id="Phobius"/>
    </source>
</evidence>
<proteinExistence type="inferred from homology"/>
<evidence type="ECO:0000259" key="7">
    <source>
        <dbReference type="Pfam" id="PF00892"/>
    </source>
</evidence>
<dbReference type="AlphaFoldDB" id="A0A934X2H7"/>
<dbReference type="GO" id="GO:0016020">
    <property type="term" value="C:membrane"/>
    <property type="evidence" value="ECO:0007669"/>
    <property type="project" value="UniProtKB-SubCell"/>
</dbReference>
<dbReference type="PANTHER" id="PTHR32322:SF2">
    <property type="entry name" value="EAMA DOMAIN-CONTAINING PROTEIN"/>
    <property type="match status" value="1"/>
</dbReference>
<feature type="transmembrane region" description="Helical" evidence="6">
    <location>
        <begin position="100"/>
        <end position="119"/>
    </location>
</feature>
<accession>A0A934X2H7</accession>
<dbReference type="Proteomes" id="UP000718281">
    <property type="component" value="Unassembled WGS sequence"/>
</dbReference>